<keyword evidence="8" id="KW-0391">Immunity</keyword>
<dbReference type="InterPro" id="IPR001611">
    <property type="entry name" value="Leu-rich_rpt"/>
</dbReference>
<name>C3XX84_BRAFL</name>
<comment type="similarity">
    <text evidence="2">Belongs to the Toll-like receptor family.</text>
</comment>
<dbReference type="GO" id="GO:0007165">
    <property type="term" value="P:signal transduction"/>
    <property type="evidence" value="ECO:0007669"/>
    <property type="project" value="InterPro"/>
</dbReference>
<dbReference type="SMART" id="SM00082">
    <property type="entry name" value="LRRCT"/>
    <property type="match status" value="2"/>
</dbReference>
<dbReference type="SUPFAM" id="SSF52200">
    <property type="entry name" value="Toll/Interleukin receptor TIR domain"/>
    <property type="match status" value="1"/>
</dbReference>
<keyword evidence="7" id="KW-0677">Repeat</keyword>
<evidence type="ECO:0000256" key="1">
    <source>
        <dbReference type="ARBA" id="ARBA00004479"/>
    </source>
</evidence>
<dbReference type="FunFam" id="3.80.10.10:FF:001691">
    <property type="entry name" value="Uncharacterized protein"/>
    <property type="match status" value="1"/>
</dbReference>
<protein>
    <recommendedName>
        <fullName evidence="15">TIR domain-containing protein</fullName>
    </recommendedName>
</protein>
<dbReference type="GO" id="GO:0016020">
    <property type="term" value="C:membrane"/>
    <property type="evidence" value="ECO:0007669"/>
    <property type="project" value="UniProtKB-SubCell"/>
</dbReference>
<dbReference type="SMART" id="SM00255">
    <property type="entry name" value="TIR"/>
    <property type="match status" value="1"/>
</dbReference>
<dbReference type="SMART" id="SM00369">
    <property type="entry name" value="LRR_TYP"/>
    <property type="match status" value="4"/>
</dbReference>
<dbReference type="EMBL" id="GG666471">
    <property type="protein sequence ID" value="EEN67344.1"/>
    <property type="molecule type" value="Genomic_DNA"/>
</dbReference>
<dbReference type="SUPFAM" id="SSF52058">
    <property type="entry name" value="L domain-like"/>
    <property type="match status" value="1"/>
</dbReference>
<evidence type="ECO:0000259" key="15">
    <source>
        <dbReference type="PROSITE" id="PS50104"/>
    </source>
</evidence>
<keyword evidence="6" id="KW-0732">Signal</keyword>
<comment type="subcellular location">
    <subcellularLocation>
        <location evidence="1">Membrane</location>
        <topology evidence="1">Single-pass type I membrane protein</topology>
    </subcellularLocation>
</comment>
<dbReference type="PANTHER" id="PTHR24365:SF541">
    <property type="entry name" value="PROTEIN TOLL-RELATED"/>
    <property type="match status" value="1"/>
</dbReference>
<evidence type="ECO:0000256" key="8">
    <source>
        <dbReference type="ARBA" id="ARBA00022859"/>
    </source>
</evidence>
<evidence type="ECO:0000256" key="2">
    <source>
        <dbReference type="ARBA" id="ARBA00009634"/>
    </source>
</evidence>
<evidence type="ECO:0000256" key="13">
    <source>
        <dbReference type="ARBA" id="ARBA00023198"/>
    </source>
</evidence>
<keyword evidence="13" id="KW-0395">Inflammatory response</keyword>
<evidence type="ECO:0000313" key="16">
    <source>
        <dbReference type="EMBL" id="EEN67344.1"/>
    </source>
</evidence>
<evidence type="ECO:0000256" key="7">
    <source>
        <dbReference type="ARBA" id="ARBA00022737"/>
    </source>
</evidence>
<proteinExistence type="inferred from homology"/>
<organism>
    <name type="scientific">Branchiostoma floridae</name>
    <name type="common">Florida lancelet</name>
    <name type="synonym">Amphioxus</name>
    <dbReference type="NCBI Taxonomy" id="7739"/>
    <lineage>
        <taxon>Eukaryota</taxon>
        <taxon>Metazoa</taxon>
        <taxon>Chordata</taxon>
        <taxon>Cephalochordata</taxon>
        <taxon>Leptocardii</taxon>
        <taxon>Amphioxiformes</taxon>
        <taxon>Branchiostomatidae</taxon>
        <taxon>Branchiostoma</taxon>
    </lineage>
</organism>
<evidence type="ECO:0000256" key="6">
    <source>
        <dbReference type="ARBA" id="ARBA00022729"/>
    </source>
</evidence>
<dbReference type="InterPro" id="IPR000157">
    <property type="entry name" value="TIR_dom"/>
</dbReference>
<dbReference type="InterPro" id="IPR035897">
    <property type="entry name" value="Toll_tir_struct_dom_sf"/>
</dbReference>
<keyword evidence="5 14" id="KW-0812">Transmembrane</keyword>
<sequence>MANSSVLAHGLGTCVEHGDVTALMALLDRVGVDAKDEADTAYRPNGVDMLYLPQRWCDRQVCDCGLYELMLNLDVAKQGALFTKTDFRDMECAFPDALSGRRVVDLKPSELWCSEECYKRPHYFCSCYEHADDISNVTIILHLEGNQLIVISQAVLPQLLMIRELYLNDNNISYVGDQAFKNLLSLEILRLDGNNISELNSTVFKSLSNLRELYLNHSGVQYLAADMFQDLASLQELHLENNWLQSLPENMFDGLKKLRSLSIHGNPLHCECDVLWFTNWLRSRESFLSQGHNVSCLVNTKVKRDILSLSSAQLDCNGLQAAQARTRLIVGLSIPLVLVTIILVCVIIIVKRKEDIQVYLYARYGWRFQEEEEDEDKEYDAFLSYSQHDLDVVMHDVLPALENREPPYRVCLHHRDFLPGIPIAENIANAVNSSKRTIILLSNNFLESDWCQFEFQAAHAQMLQDRANRVIVVLLDDVPAENAPPDIQHYLNTNTYLKWGDERFWERLIYVMPRPRQHAQDMDAQNMDGDQLVLVELDHNG</sequence>
<keyword evidence="12" id="KW-0325">Glycoprotein</keyword>
<evidence type="ECO:0000256" key="14">
    <source>
        <dbReference type="SAM" id="Phobius"/>
    </source>
</evidence>
<evidence type="ECO:0000256" key="11">
    <source>
        <dbReference type="ARBA" id="ARBA00023170"/>
    </source>
</evidence>
<gene>
    <name evidence="16" type="ORF">BRAFLDRAFT_73275</name>
</gene>
<dbReference type="Pfam" id="PF13676">
    <property type="entry name" value="TIR_2"/>
    <property type="match status" value="1"/>
</dbReference>
<dbReference type="Gene3D" id="3.80.10.10">
    <property type="entry name" value="Ribonuclease Inhibitor"/>
    <property type="match status" value="1"/>
</dbReference>
<feature type="domain" description="TIR" evidence="15">
    <location>
        <begin position="377"/>
        <end position="512"/>
    </location>
</feature>
<dbReference type="PRINTS" id="PR01537">
    <property type="entry name" value="INTRLKN1R1F"/>
</dbReference>
<dbReference type="Pfam" id="PF13855">
    <property type="entry name" value="LRR_8"/>
    <property type="match status" value="2"/>
</dbReference>
<accession>C3XX84</accession>
<dbReference type="Gene3D" id="3.40.50.10140">
    <property type="entry name" value="Toll/interleukin-1 receptor homology (TIR) domain"/>
    <property type="match status" value="1"/>
</dbReference>
<dbReference type="InterPro" id="IPR003591">
    <property type="entry name" value="Leu-rich_rpt_typical-subtyp"/>
</dbReference>
<dbReference type="AlphaFoldDB" id="C3XX84"/>
<keyword evidence="9 14" id="KW-1133">Transmembrane helix</keyword>
<keyword evidence="11" id="KW-0675">Receptor</keyword>
<dbReference type="InterPro" id="IPR000483">
    <property type="entry name" value="Cys-rich_flank_reg_C"/>
</dbReference>
<keyword evidence="4" id="KW-0433">Leucine-rich repeat</keyword>
<dbReference type="InParanoid" id="C3XX84"/>
<evidence type="ECO:0000256" key="3">
    <source>
        <dbReference type="ARBA" id="ARBA00022588"/>
    </source>
</evidence>
<dbReference type="GO" id="GO:0045087">
    <property type="term" value="P:innate immune response"/>
    <property type="evidence" value="ECO:0007669"/>
    <property type="project" value="UniProtKB-KW"/>
</dbReference>
<reference evidence="16" key="1">
    <citation type="journal article" date="2008" name="Nature">
        <title>The amphioxus genome and the evolution of the chordate karyotype.</title>
        <authorList>
            <consortium name="US DOE Joint Genome Institute (JGI-PGF)"/>
            <person name="Putnam N.H."/>
            <person name="Butts T."/>
            <person name="Ferrier D.E.K."/>
            <person name="Furlong R.F."/>
            <person name="Hellsten U."/>
            <person name="Kawashima T."/>
            <person name="Robinson-Rechavi M."/>
            <person name="Shoguchi E."/>
            <person name="Terry A."/>
            <person name="Yu J.-K."/>
            <person name="Benito-Gutierrez E.L."/>
            <person name="Dubchak I."/>
            <person name="Garcia-Fernandez J."/>
            <person name="Gibson-Brown J.J."/>
            <person name="Grigoriev I.V."/>
            <person name="Horton A.C."/>
            <person name="de Jong P.J."/>
            <person name="Jurka J."/>
            <person name="Kapitonov V.V."/>
            <person name="Kohara Y."/>
            <person name="Kuroki Y."/>
            <person name="Lindquist E."/>
            <person name="Lucas S."/>
            <person name="Osoegawa K."/>
            <person name="Pennacchio L.A."/>
            <person name="Salamov A.A."/>
            <person name="Satou Y."/>
            <person name="Sauka-Spengler T."/>
            <person name="Schmutz J."/>
            <person name="Shin-I T."/>
            <person name="Toyoda A."/>
            <person name="Bronner-Fraser M."/>
            <person name="Fujiyama A."/>
            <person name="Holland L.Z."/>
            <person name="Holland P.W.H."/>
            <person name="Satoh N."/>
            <person name="Rokhsar D.S."/>
        </authorList>
    </citation>
    <scope>NUCLEOTIDE SEQUENCE [LARGE SCALE GENOMIC DNA]</scope>
    <source>
        <strain evidence="16">S238N-H82</strain>
        <tissue evidence="16">Testes</tissue>
    </source>
</reference>
<keyword evidence="10 14" id="KW-0472">Membrane</keyword>
<evidence type="ECO:0000256" key="5">
    <source>
        <dbReference type="ARBA" id="ARBA00022692"/>
    </source>
</evidence>
<dbReference type="PANTHER" id="PTHR24365">
    <property type="entry name" value="TOLL-LIKE RECEPTOR"/>
    <property type="match status" value="1"/>
</dbReference>
<dbReference type="eggNOG" id="KOG4641">
    <property type="taxonomic scope" value="Eukaryota"/>
</dbReference>
<evidence type="ECO:0000256" key="4">
    <source>
        <dbReference type="ARBA" id="ARBA00022614"/>
    </source>
</evidence>
<dbReference type="PROSITE" id="PS50104">
    <property type="entry name" value="TIR"/>
    <property type="match status" value="1"/>
</dbReference>
<feature type="transmembrane region" description="Helical" evidence="14">
    <location>
        <begin position="328"/>
        <end position="350"/>
    </location>
</feature>
<evidence type="ECO:0000256" key="10">
    <source>
        <dbReference type="ARBA" id="ARBA00023136"/>
    </source>
</evidence>
<dbReference type="InterPro" id="IPR032675">
    <property type="entry name" value="LRR_dom_sf"/>
</dbReference>
<evidence type="ECO:0000256" key="12">
    <source>
        <dbReference type="ARBA" id="ARBA00023180"/>
    </source>
</evidence>
<evidence type="ECO:0000256" key="9">
    <source>
        <dbReference type="ARBA" id="ARBA00022989"/>
    </source>
</evidence>
<dbReference type="FunFam" id="3.40.50.10140:FF:000026">
    <property type="entry name" value="Toll-like receptor 2"/>
    <property type="match status" value="1"/>
</dbReference>
<keyword evidence="3" id="KW-0399">Innate immunity</keyword>